<evidence type="ECO:0000256" key="1">
    <source>
        <dbReference type="SAM" id="MobiDB-lite"/>
    </source>
</evidence>
<dbReference type="EMBL" id="JAFIMR010000041">
    <property type="protein sequence ID" value="KAI1857141.1"/>
    <property type="molecule type" value="Genomic_DNA"/>
</dbReference>
<proteinExistence type="predicted"/>
<feature type="compositionally biased region" description="Acidic residues" evidence="1">
    <location>
        <begin position="40"/>
        <end position="50"/>
    </location>
</feature>
<feature type="compositionally biased region" description="Low complexity" evidence="1">
    <location>
        <begin position="181"/>
        <end position="199"/>
    </location>
</feature>
<evidence type="ECO:0000313" key="4">
    <source>
        <dbReference type="Proteomes" id="UP000829685"/>
    </source>
</evidence>
<feature type="compositionally biased region" description="Gly residues" evidence="1">
    <location>
        <begin position="285"/>
        <end position="295"/>
    </location>
</feature>
<feature type="domain" description="DUF3752" evidence="2">
    <location>
        <begin position="209"/>
        <end position="378"/>
    </location>
</feature>
<keyword evidence="4" id="KW-1185">Reference proteome</keyword>
<dbReference type="PANTHER" id="PTHR46370:SF1">
    <property type="entry name" value="GPALPP MOTIFS-CONTAINING PROTEIN 1"/>
    <property type="match status" value="1"/>
</dbReference>
<organism evidence="3 4">
    <name type="scientific">Neoarthrinium moseri</name>
    <dbReference type="NCBI Taxonomy" id="1658444"/>
    <lineage>
        <taxon>Eukaryota</taxon>
        <taxon>Fungi</taxon>
        <taxon>Dikarya</taxon>
        <taxon>Ascomycota</taxon>
        <taxon>Pezizomycotina</taxon>
        <taxon>Sordariomycetes</taxon>
        <taxon>Xylariomycetidae</taxon>
        <taxon>Amphisphaeriales</taxon>
        <taxon>Apiosporaceae</taxon>
        <taxon>Neoarthrinium</taxon>
    </lineage>
</organism>
<dbReference type="Pfam" id="PF12572">
    <property type="entry name" value="DUF3752"/>
    <property type="match status" value="1"/>
</dbReference>
<feature type="region of interest" description="Disordered" evidence="1">
    <location>
        <begin position="1"/>
        <end position="360"/>
    </location>
</feature>
<dbReference type="AlphaFoldDB" id="A0A9P9WCK1"/>
<feature type="compositionally biased region" description="Gly residues" evidence="1">
    <location>
        <begin position="236"/>
        <end position="248"/>
    </location>
</feature>
<comment type="caution">
    <text evidence="3">The sequence shown here is derived from an EMBL/GenBank/DDBJ whole genome shotgun (WGS) entry which is preliminary data.</text>
</comment>
<evidence type="ECO:0000313" key="3">
    <source>
        <dbReference type="EMBL" id="KAI1857141.1"/>
    </source>
</evidence>
<dbReference type="PANTHER" id="PTHR46370">
    <property type="entry name" value="GPALPP MOTIFS-CONTAINING PROTEIN 1"/>
    <property type="match status" value="1"/>
</dbReference>
<feature type="compositionally biased region" description="Basic and acidic residues" evidence="1">
    <location>
        <begin position="296"/>
        <end position="305"/>
    </location>
</feature>
<gene>
    <name evidence="3" type="ORF">JX265_011342</name>
</gene>
<evidence type="ECO:0000259" key="2">
    <source>
        <dbReference type="Pfam" id="PF12572"/>
    </source>
</evidence>
<sequence length="383" mass="39167">MAPIGPTLPPHLSKRKRTPDDEGAGDSPSPKRSTTNNDEIALDDGDDSDDGYGPSAPKSQSQAPARPFIGPSLPPPAESNQRPAIGPSIGPSIGPTLPPSSTNTNEIALDDSDSDSDTGPAPAPAPAPKRVLGPAPPPAPLSERPTHAPDAGPGRGPGPDSDSDSDDDYGPALPTSTSHLARQSQAQEAAAVAAANPRAPQRDDWMLAPPSADSARRADPTQIRARKFNSGPRAAAGGGGGGGGGGGEISSIWTETPEQKRQRLENAVLGRAGADGSSSSSKTGAAGGAGGGGGRLTREEEEKAARIRANLEAARGPSLYAEHQRREGGAGGRIEAEEDDPSARGFDWEKDMRSGSRIGTAQRKELMSKASDFGGRFSKGKFL</sequence>
<protein>
    <recommendedName>
        <fullName evidence="2">DUF3752 domain-containing protein</fullName>
    </recommendedName>
</protein>
<accession>A0A9P9WCK1</accession>
<feature type="compositionally biased region" description="Low complexity" evidence="1">
    <location>
        <begin position="270"/>
        <end position="284"/>
    </location>
</feature>
<dbReference type="InterPro" id="IPR022226">
    <property type="entry name" value="DUF3752"/>
</dbReference>
<dbReference type="InterPro" id="IPR046331">
    <property type="entry name" value="GPAM1-like"/>
</dbReference>
<dbReference type="Proteomes" id="UP000829685">
    <property type="component" value="Unassembled WGS sequence"/>
</dbReference>
<name>A0A9P9WCK1_9PEZI</name>
<reference evidence="3" key="1">
    <citation type="submission" date="2021-03" db="EMBL/GenBank/DDBJ databases">
        <title>Revisited historic fungal species revealed as producer of novel bioactive compounds through whole genome sequencing and comparative genomics.</title>
        <authorList>
            <person name="Vignolle G.A."/>
            <person name="Hochenegger N."/>
            <person name="Mach R.L."/>
            <person name="Mach-Aigner A.R."/>
            <person name="Javad Rahimi M."/>
            <person name="Salim K.A."/>
            <person name="Chan C.M."/>
            <person name="Lim L.B.L."/>
            <person name="Cai F."/>
            <person name="Druzhinina I.S."/>
            <person name="U'Ren J.M."/>
            <person name="Derntl C."/>
        </authorList>
    </citation>
    <scope>NUCLEOTIDE SEQUENCE</scope>
    <source>
        <strain evidence="3">TUCIM 5799</strain>
    </source>
</reference>